<evidence type="ECO:0000313" key="3">
    <source>
        <dbReference type="Proteomes" id="UP000698963"/>
    </source>
</evidence>
<dbReference type="AlphaFoldDB" id="A0A921DRA6"/>
<keyword evidence="1" id="KW-0732">Signal</keyword>
<comment type="caution">
    <text evidence="2">The sequence shown here is derived from an EMBL/GenBank/DDBJ whole genome shotgun (WGS) entry which is preliminary data.</text>
</comment>
<organism evidence="2 3">
    <name type="scientific">Mailhella massiliensis</name>
    <dbReference type="NCBI Taxonomy" id="1903261"/>
    <lineage>
        <taxon>Bacteria</taxon>
        <taxon>Pseudomonadati</taxon>
        <taxon>Thermodesulfobacteriota</taxon>
        <taxon>Desulfovibrionia</taxon>
        <taxon>Desulfovibrionales</taxon>
        <taxon>Desulfovibrionaceae</taxon>
        <taxon>Mailhella</taxon>
    </lineage>
</organism>
<dbReference type="EMBL" id="DYZA01000151">
    <property type="protein sequence ID" value="HJD97475.1"/>
    <property type="molecule type" value="Genomic_DNA"/>
</dbReference>
<protein>
    <submittedName>
        <fullName evidence="2">Uncharacterized protein</fullName>
    </submittedName>
</protein>
<reference evidence="2" key="2">
    <citation type="submission" date="2021-09" db="EMBL/GenBank/DDBJ databases">
        <authorList>
            <person name="Gilroy R."/>
        </authorList>
    </citation>
    <scope>NUCLEOTIDE SEQUENCE</scope>
    <source>
        <strain evidence="2">ChiGjej2B2-19336</strain>
    </source>
</reference>
<dbReference type="Proteomes" id="UP000698963">
    <property type="component" value="Unassembled WGS sequence"/>
</dbReference>
<dbReference type="RefSeq" id="WP_304122529.1">
    <property type="nucleotide sequence ID" value="NZ_DYZA01000151.1"/>
</dbReference>
<name>A0A921DRA6_9BACT</name>
<evidence type="ECO:0000313" key="2">
    <source>
        <dbReference type="EMBL" id="HJD97475.1"/>
    </source>
</evidence>
<gene>
    <name evidence="2" type="ORF">K8W16_07505</name>
</gene>
<accession>A0A921DRA6</accession>
<reference evidence="2" key="1">
    <citation type="journal article" date="2021" name="PeerJ">
        <title>Extensive microbial diversity within the chicken gut microbiome revealed by metagenomics and culture.</title>
        <authorList>
            <person name="Gilroy R."/>
            <person name="Ravi A."/>
            <person name="Getino M."/>
            <person name="Pursley I."/>
            <person name="Horton D.L."/>
            <person name="Alikhan N.F."/>
            <person name="Baker D."/>
            <person name="Gharbi K."/>
            <person name="Hall N."/>
            <person name="Watson M."/>
            <person name="Adriaenssens E.M."/>
            <person name="Foster-Nyarko E."/>
            <person name="Jarju S."/>
            <person name="Secka A."/>
            <person name="Antonio M."/>
            <person name="Oren A."/>
            <person name="Chaudhuri R.R."/>
            <person name="La Ragione R."/>
            <person name="Hildebrand F."/>
            <person name="Pallen M.J."/>
        </authorList>
    </citation>
    <scope>NUCLEOTIDE SEQUENCE</scope>
    <source>
        <strain evidence="2">ChiGjej2B2-19336</strain>
    </source>
</reference>
<feature type="signal peptide" evidence="1">
    <location>
        <begin position="1"/>
        <end position="24"/>
    </location>
</feature>
<sequence length="140" mass="15341">MRVISWSMVALLLAVLLGASVCRAEEAGAEPEAAEISSLNGYVWEDSAPQSRLDFLLGVECALAMESALAEAAQEKGESVSLSLFANGWQIAFHDTTRPELVRRIDEYYVQNPDQKNRHVFDVIWTEMIGPALKAGSARS</sequence>
<proteinExistence type="predicted"/>
<feature type="chain" id="PRO_5038010021" evidence="1">
    <location>
        <begin position="25"/>
        <end position="140"/>
    </location>
</feature>
<evidence type="ECO:0000256" key="1">
    <source>
        <dbReference type="SAM" id="SignalP"/>
    </source>
</evidence>